<reference evidence="2" key="1">
    <citation type="journal article" date="2014" name="Nat. Genet.">
        <title>Genome and transcriptome of the porcine whipworm Trichuris suis.</title>
        <authorList>
            <person name="Jex A.R."/>
            <person name="Nejsum P."/>
            <person name="Schwarz E.M."/>
            <person name="Hu L."/>
            <person name="Young N.D."/>
            <person name="Hall R.S."/>
            <person name="Korhonen P.K."/>
            <person name="Liao S."/>
            <person name="Thamsborg S."/>
            <person name="Xia J."/>
            <person name="Xu P."/>
            <person name="Wang S."/>
            <person name="Scheerlinck J.P."/>
            <person name="Hofmann A."/>
            <person name="Sternberg P.W."/>
            <person name="Wang J."/>
            <person name="Gasser R.B."/>
        </authorList>
    </citation>
    <scope>NUCLEOTIDE SEQUENCE [LARGE SCALE GENOMIC DNA]</scope>
    <source>
        <strain evidence="2">DCEP-RM93F</strain>
    </source>
</reference>
<keyword evidence="1" id="KW-0472">Membrane</keyword>
<feature type="transmembrane region" description="Helical" evidence="1">
    <location>
        <begin position="236"/>
        <end position="259"/>
    </location>
</feature>
<accession>A0A085N041</accession>
<evidence type="ECO:0000313" key="2">
    <source>
        <dbReference type="EMBL" id="KFD62837.1"/>
    </source>
</evidence>
<feature type="transmembrane region" description="Helical" evidence="1">
    <location>
        <begin position="12"/>
        <end position="31"/>
    </location>
</feature>
<evidence type="ECO:0000256" key="1">
    <source>
        <dbReference type="SAM" id="Phobius"/>
    </source>
</evidence>
<dbReference type="AlphaFoldDB" id="A0A085N041"/>
<dbReference type="Proteomes" id="UP000030758">
    <property type="component" value="Unassembled WGS sequence"/>
</dbReference>
<feature type="transmembrane region" description="Helical" evidence="1">
    <location>
        <begin position="192"/>
        <end position="216"/>
    </location>
</feature>
<dbReference type="EMBL" id="KL367586">
    <property type="protein sequence ID" value="KFD62837.1"/>
    <property type="molecule type" value="Genomic_DNA"/>
</dbReference>
<proteinExistence type="predicted"/>
<protein>
    <submittedName>
        <fullName evidence="2">Uncharacterized protein</fullName>
    </submittedName>
</protein>
<organism evidence="2">
    <name type="scientific">Trichuris suis</name>
    <name type="common">pig whipworm</name>
    <dbReference type="NCBI Taxonomy" id="68888"/>
    <lineage>
        <taxon>Eukaryota</taxon>
        <taxon>Metazoa</taxon>
        <taxon>Ecdysozoa</taxon>
        <taxon>Nematoda</taxon>
        <taxon>Enoplea</taxon>
        <taxon>Dorylaimia</taxon>
        <taxon>Trichinellida</taxon>
        <taxon>Trichuridae</taxon>
        <taxon>Trichuris</taxon>
    </lineage>
</organism>
<sequence>MPTQPMPIGPLLALGILFSYTALCISLYVLAYRCHPRTKGSQLAELTMKLPPRSRTFRVLFVVTTLSDLVRYFGPTAISFSKNSGFDVHVLVIEPRTTVNCPEKNCGMLITDAMSISASNVTFAWNEHFHEKEFSVGHAEALAELCLSHILQRGIDVVVTYDSEGVSGSFLQPLLHASFILLQKENQLSRNVALYALGSVCALRSIIGLYDIPFAYIFGFNVISVPADLLKLHKLFYLSTDLSQIMAYFILLFNSYFLCNSLSRIDSLSYFEDLNI</sequence>
<gene>
    <name evidence="2" type="ORF">M514_24958</name>
</gene>
<keyword evidence="1" id="KW-1133">Transmembrane helix</keyword>
<name>A0A085N041_9BILA</name>
<keyword evidence="1" id="KW-0812">Transmembrane</keyword>